<dbReference type="GO" id="GO:0008569">
    <property type="term" value="F:minus-end-directed microtubule motor activity"/>
    <property type="evidence" value="ECO:0007669"/>
    <property type="project" value="InterPro"/>
</dbReference>
<evidence type="ECO:0000256" key="1">
    <source>
        <dbReference type="ARBA" id="ARBA00004430"/>
    </source>
</evidence>
<feature type="compositionally biased region" description="Polar residues" evidence="15">
    <location>
        <begin position="996"/>
        <end position="1005"/>
    </location>
</feature>
<dbReference type="FunFam" id="3.40.50.300:FF:000049">
    <property type="entry name" value="Dynein, axonemal, heavy chain 5"/>
    <property type="match status" value="1"/>
</dbReference>
<dbReference type="FunFam" id="3.40.50.300:FF:001221">
    <property type="entry name" value="Axonemal dynein heavy chain 8"/>
    <property type="match status" value="1"/>
</dbReference>
<dbReference type="InterPro" id="IPR056759">
    <property type="entry name" value="DYH2-5-8_CC"/>
</dbReference>
<feature type="region of interest" description="Disordered" evidence="15">
    <location>
        <begin position="980"/>
        <end position="1016"/>
    </location>
</feature>
<dbReference type="Pfam" id="PF25007">
    <property type="entry name" value="DYH2-5-8_CC"/>
    <property type="match status" value="1"/>
</dbReference>
<protein>
    <submittedName>
        <fullName evidence="28">Dynein heavy chain 5, axonemal-like</fullName>
    </submittedName>
</protein>
<dbReference type="FunFam" id="3.40.50.300:FF:000320">
    <property type="entry name" value="Dynein, axonemal, heavy chain 5"/>
    <property type="match status" value="1"/>
</dbReference>
<dbReference type="InterPro" id="IPR035699">
    <property type="entry name" value="AAA_6"/>
</dbReference>
<dbReference type="Proteomes" id="UP001165289">
    <property type="component" value="Unassembled WGS sequence"/>
</dbReference>
<keyword evidence="5" id="KW-0677">Repeat</keyword>
<feature type="domain" description="Dynein heavy chain tail" evidence="17">
    <location>
        <begin position="318"/>
        <end position="870"/>
    </location>
</feature>
<dbReference type="InterPro" id="IPR027417">
    <property type="entry name" value="P-loop_NTPase"/>
</dbReference>
<keyword evidence="11" id="KW-0505">Motor protein</keyword>
<gene>
    <name evidence="28" type="ORF">LOD99_4429</name>
</gene>
<feature type="domain" description="Dynein heavy chain region D6 P-loop" evidence="16">
    <location>
        <begin position="4087"/>
        <end position="4196"/>
    </location>
</feature>
<dbReference type="Pfam" id="PF12777">
    <property type="entry name" value="MT"/>
    <property type="match status" value="1"/>
</dbReference>
<evidence type="ECO:0000259" key="20">
    <source>
        <dbReference type="Pfam" id="PF12777"/>
    </source>
</evidence>
<dbReference type="FunFam" id="3.10.490.20:FF:000003">
    <property type="entry name" value="Dynein heavy chain 5, axonemal"/>
    <property type="match status" value="1"/>
</dbReference>
<evidence type="ECO:0000256" key="9">
    <source>
        <dbReference type="ARBA" id="ARBA00023054"/>
    </source>
</evidence>
<dbReference type="GO" id="GO:0051959">
    <property type="term" value="F:dynein light intermediate chain binding"/>
    <property type="evidence" value="ECO:0007669"/>
    <property type="project" value="InterPro"/>
</dbReference>
<feature type="domain" description="Dynein heavy chain AAA 5 extension" evidence="23">
    <location>
        <begin position="2475"/>
        <end position="2592"/>
    </location>
</feature>
<dbReference type="InterPro" id="IPR042222">
    <property type="entry name" value="Dynein_2_N"/>
</dbReference>
<sequence>MALPPDSVITNGGNDKEEFADEDTPIDPLACPARTGIATNVRKHTKRGMTQKKRVSNAQELLKEKYKREQELKEESLSQLDDRHNFLLENVATRLDLPLDEVVESVLQGDQIATMNKFFQAGGTSKLIFFSNPDGGVEKTEYVEGAFCPITADARNPVVIGKVVSKSKIILSDGTDYPYTGACVFFLRTNTAKAINKSNVAQEVLFGSFTSGRDEMLGAIESLLTNAFIPAISNQSFSMATPKVTYDENGNGNGEGSEDTIKQEFLARLNSFTGALLNAKASLHMSVRLKLDSKGTDLSKLRSLEDYLQIASSSEELAKLETAFSNWLLSIEQILTESQQMRKEADSIGPRAELDHWKQRLAMFDSLTDQIRMPQSKALISVMVAAKSKQIKAWQRLDKDITDRTNEAKDSVRFLYTLEKFYEPLYKSNPSIMFDCLPGLINAIRMINSHSRCYNTPRRITSLFVKITNQMVTSCREYITENGHKNLWDLDIKVAESRIYECIKLNGEYQKAFHHTKSKLEDLPNEKQFDFSEMYIFGKFNNFCIRVQHILDIYIILNTYDTLSLSNIEGLEQINSRFQVAATNLKKKPYDVLEYRRKEFAEDYEEFKRQVVDVQAQIQQLLNNFCSEVQSTDGILQILGRFSRLNLPELKLRERYEHALVLYQKDLERLQEQYNADRHSPPLARDMPPVAGKIHWSRQLYRWITKPIELLYKLAPDVMKLPNGRKVTSLYNKLAQVLVAYELMYYQAWLKQITVALDGLNAFVLVRHPGTGEIFANFDLSLLELIRETQCMKHLDLEIPANVLVFTSSGSKFKRDFNSIQMILKESKRISHKVCPIFLPLIQPHKKLLEETFEPGFIKITWTSLNIQQFVHTVNQSLKKYEHLVDETNSIYQDRILVAFSDMAQIEFCDLNVETHLTIQQFVAITKKMCDTASLKLDNLSRKVELASQDLIAILLNIDDKLTEEEILAFEAQHMRMITTTSGRRQSTLPGGGLTKSMSSQSVNTPGLPPTTGKKQVSALQRKVDQRTEMQQLASELTGILIQENLDSLVRVLKNNIDCFKRRISIPTLHYEDIVQNKLRQVPIFRVDVNLTIPTISLSPTLDEVQQTVNGCLQLFIQVYKGVSLWSVSRSDPIESKPSITRSSSSVGGKKGRNYYHSMTDNKDITKSLSYLSTSINSMKEMVNFVLTPFHRYEKVWKMDRKAEMDEFLEKSPCVNEFRLEINSYRYLDSQVTDESELLSIGPLAIYTENLKTALQAEAKSWILLFARHMNDKYEKMMSNLLKSMEDWASQLSRPIKDLDDIRATMSCLKNIRENEINVDMEISPIEECYGMLQAYNLPVDREEVDKVDILRYTWNKLQNQVKETVTNLIKIQPKYKDSLQENIFSFSRDTDKFVDRYKLEGPMAEGVSPRDASARLVVFQSEFDSLWRRYQTYSDGEDLFGLNTTQYPGIQQIRKELNLLQKLYGLYNAVMDSIDGFYEVHWGDVDIEKINNEIMDFQNRCRKLPKDLKDWRAFGELKRKLEEFHEICPLLEMMSNDAMKDRHWQRLEELTSHKFDVETEGFQLKNILEAPLLQHKEDIEDICISAVKEKDIEAKLGAVMAEWKTRTLNFGNFKSRGELLLKGEDTSEIITFMEDSLMVLGSLMSNRYNAPFKTQIQEWLHKLTNSTEIIEKWLVVQNLWVYLEAVFVGGDIAKQLPKEAKRFQGIDKSWVKIMTRAHETNVVVPCCVGDETMGQLLPHLLEQLETCQKSLTGYLEKKRLIFPRFFFVSDPVLLEILGQASDSHTIQAHLLNIFDNIKTVTFHPKEYDTILEINSKEPETIQLDQKVIAQGHVELWLGKLLFMARKSVASVVRNAHITISNPNCVLLEFLESFPAQVGIIGIQMLWTRDAEIALTNCRTNKTIMADTNQAFLEILNMLIDQTTRNLTKLERIRFETLITIHVHQRDIFNDLVKLHIRTPKDFEWLKQTRFYYIDELDKCGISITDVNFTYQNEFLGCTDRLVITPLTDRCYISLAQALGMSMGGSPAGPAGTGKTETVKDMGRCLGKYVVVFNCSDQMDFRGLGRIYKGLAQSGSWGCFDEFNRIKLPVLSVAAQQIAVVLLCKKERKSSFIFLDGDVVNMDPEFGLFLTMNPGYAGRQELPENLKLNFRTLAMMVPDRQIIIRVKLASCGFLENIPLSRKFFVLYKLCEEQLSKQVHYDFGLRNMLSVLRTLGQAKRANPEDSESSTVMRGLRDMNLSKLVEEDEPLFLSLVNDLFPGMSLDREAGYPELEAAIDANVTKAGLIVHPSWKLKLVQLFETQRVRHGFMVLGPTGTGKTCCIIQLMKAMTDTGEPHREMRMNPKAITAQQMFGRLDVATNDWTDGIFSTLWRRTHKAKKGEHVWLVMDGPVDTLWIENLNSVLDDNKTLTLANGDRIPMYHNCKLVFEPHNIDNASPATVSRNGMVYMSSSGLDWIPILDSWLLTRESVEANIIHELFHETFQKIYNYATTSLLSKMALLEVCYISQAIKFLTGLIRKTDDSSSLPPKHLEKIYIFTVMWSVGAILELDDRFKLQEFLRMHTQLDLPQFESDTGDTIFEYFVDDNGDWQHWKTQVQEFSYPIDHKPQYASILVPNVDNVRTDFLIQTIAKLSSPVLLIGEQGTAKTVMIKAYMSKYSIEDHLSKMMNFSSATTPNMFQRSMESYIDKRMGTTYGPPAGKKMTVFVDDINMPFINDWGDQITNEITRQTIEMSGFYSLEKPGDFTTIIDVQFIAAMIHPGGGRNDIPQRLKRHFTVLNCTLPSNASIDKIFSIIGEGYFIVKRGFHKTIPEVVSKLVLATRILWQLTKIKMLPTPAKFHYIFNLRDLSRIWEGMVTIDCDICTSVPIIMSLWRHECTRVIADRFISYEDREWFDKTMTKVANEQIGPEYIKHIEEEQFFVDFLREPPEPTGDEPEDFVYEAPKIYEQIPPWPELQEKLTNYMLMYNETVRGSGMDLVFFKDAMIHLMRISRIIRTDRGNALLVGVGGSGKQSLTRLASFLADYKIFQITLTRSYNANNLLDDLKVLYRIAGLQNKGITFIFTDQEIKEDSFLEYINNLLSSGEISNLFARDELEEIRSDLIPAMKKEFPRRPPTPENLYEYFLSRARKNLHVVLCFSPVGEKFRNRSLKFPGLISGCTMDWFHRWPKDALIAVADHFISSFKVDATMEIQKQVIQAMGVFQDQVSEKCTDYFNRFRRATHVTPKSYLSFIEGYKLVYQAQHKQLGEMASRMERGLNKLLEAQKSVEELQVELNQKEKDLAVANVEAEKVLADVTVSAQAAEKVKAEVQLVKDKAQEIYDDISANKAIAEEKLLEAKPALEEAERALKTIQPSHIATVRRLANPPHLIMRIMDAVSLLFKRKMDPVTMDPEKPTIKPSWSESLKLMGGITFLNDLLNFQKDKITEETVELMSPYLQAPDFNLESAKRVCGDVAGLCSWSKAMSIYFTINKEVIPLKRELAIQEVKLEKAQTKLDAAQAQLDEKEKELAVVRALYDNAMRKKQTLMDDAETCKRKMKAATALIQGLSSEKERWTRQSKEFQQQIVRLVGDVLLATGFLSYTGPFNQEFRLLLMDTWKKELKERGIPYTESINLIEMLTDPAQIGEWNLQGLPNDELSIQNAIIVTSASRYPLLIDPQGQGKIWIKNREGSDLRLTSLTNKYFRQVLEDCLSQGLPLMIEDVGETLDPALDNVLEKNFIKQGTVLKVKVGDKEVDVMKGFMLYVTTKLANPSYTPEIFARTSIIDFTVTMQGLEDQLLGRVILTEKQELESERVKLLEDVTANKRKMKELEDNLLFRLTNTKGSLVDDESLIEVLRVTKATAEDVKQKLAIAAETEIMISSARNEFRPVATRGSILYFLIVEMSMVNCMYQTSLNQFLDLFDLSMAKSDRSPITSKRIQAIIDKLTMVTFVYATRGFYEEHKFLFTLLMTLKIDMNQKLIRHNEFLTFIKGGAALDLKTVAPKSANWILDMTWLNLVELSSLPSFTEILNQVTKGDKIWKQWFDSEAPEEAVIPDGYNNSLDTFKKLLLIRSWCPDRVLFQARNFVAERMGKVYAEGVILDIEKMFYESKTRTPLICFLSLGSDPSDSIRDLGKKLNFEFRAVSMGQGQEVHARRGLQQLIQGGGWMLLQNCHLCIDFLEEVLEIVLETQTVHDDFRLWITSEVNPEFSINLLQICIKFTFDPPRGIRAGLKRTYTNISQDQLEVSNLSQWKPMLYALSFMHSTVQERRKFGAIGWNIPYEYNQSDFNATMQFIQNHLDDMDLKKGPSWGTVRYMIGEIQYGGRVTDDFDKFLLNVFAKHWFCEEMFRPNFEFYKKYGIHVCKTIKEYLETIEKLSPVDSPEVFGLHKNADITYQTSTAKLMLDTILNVQPKDSSSGGGETRESIVYRLAEDMLKKLPPNFLAHEVKEQMQKMGRLQPLNIFLRQEIDRMQRVLSVVRSTLTDLRLAIEGTIIMSENLREALNSMYDARIPGTWRKVSWDSSTLGFWFTELLERNTQFRSWCFEGRPKVFWMTGFFNAQGFLTAMKQEVTRAHKGWALDSVVLHNDVIKMSKDEIDEAPGEGVYVYGLYIDGAGWDKKNSRLAEQQNKVLFVNMPVLHLFAIQHSGDRDPKIYYCPVYKKPRRTDLTYITTVLLKTVVQPDHWTLRGVALLCDVK</sequence>
<dbReference type="GO" id="GO:0097729">
    <property type="term" value="C:9+2 motile cilium"/>
    <property type="evidence" value="ECO:0007669"/>
    <property type="project" value="UniProtKB-ARBA"/>
</dbReference>
<feature type="coiled-coil region" evidence="14">
    <location>
        <begin position="3477"/>
        <end position="3560"/>
    </location>
</feature>
<feature type="coiled-coil region" evidence="14">
    <location>
        <begin position="55"/>
        <end position="83"/>
    </location>
</feature>
<feature type="domain" description="Dynein heavy chain 3 AAA+ lid" evidence="24">
    <location>
        <begin position="2821"/>
        <end position="2900"/>
    </location>
</feature>
<dbReference type="GO" id="GO:0005524">
    <property type="term" value="F:ATP binding"/>
    <property type="evidence" value="ECO:0007669"/>
    <property type="project" value="UniProtKB-KW"/>
</dbReference>
<comment type="caution">
    <text evidence="28">The sequence shown here is derived from an EMBL/GenBank/DDBJ whole genome shotgun (WGS) entry which is preliminary data.</text>
</comment>
<keyword evidence="8" id="KW-0243">Dynein</keyword>
<dbReference type="FunFam" id="3.40.50.300:FF:000044">
    <property type="entry name" value="Dynein heavy chain 5, axonemal"/>
    <property type="match status" value="1"/>
</dbReference>
<keyword evidence="3" id="KW-0963">Cytoplasm</keyword>
<evidence type="ECO:0000259" key="23">
    <source>
        <dbReference type="Pfam" id="PF17852"/>
    </source>
</evidence>
<dbReference type="Gene3D" id="1.20.140.100">
    <property type="entry name" value="Dynein heavy chain, N-terminal domain 2"/>
    <property type="match status" value="1"/>
</dbReference>
<dbReference type="InterPro" id="IPR024317">
    <property type="entry name" value="Dynein_heavy_chain_D4_dom"/>
</dbReference>
<dbReference type="FunFam" id="3.40.50.300:FF:000543">
    <property type="entry name" value="Dynein axonemal heavy chain 5"/>
    <property type="match status" value="1"/>
</dbReference>
<dbReference type="InterPro" id="IPR041589">
    <property type="entry name" value="DNAH3_AAA_lid_1"/>
</dbReference>
<dbReference type="Pfam" id="PF12775">
    <property type="entry name" value="AAA_7"/>
    <property type="match status" value="1"/>
</dbReference>
<dbReference type="InterPro" id="IPR026983">
    <property type="entry name" value="DHC"/>
</dbReference>
<evidence type="ECO:0000259" key="19">
    <source>
        <dbReference type="Pfam" id="PF12774"/>
    </source>
</evidence>
<dbReference type="Pfam" id="PF08393">
    <property type="entry name" value="DHC_N2"/>
    <property type="match status" value="1"/>
</dbReference>
<dbReference type="FunFam" id="3.40.50.300:FF:002141">
    <property type="entry name" value="Dynein heavy chain"/>
    <property type="match status" value="1"/>
</dbReference>
<evidence type="ECO:0000256" key="15">
    <source>
        <dbReference type="SAM" id="MobiDB-lite"/>
    </source>
</evidence>
<feature type="domain" description="Dynein heavy chain linker" evidence="18">
    <location>
        <begin position="1451"/>
        <end position="1856"/>
    </location>
</feature>
<evidence type="ECO:0000256" key="4">
    <source>
        <dbReference type="ARBA" id="ARBA00022701"/>
    </source>
</evidence>
<dbReference type="Gene3D" id="1.10.472.130">
    <property type="match status" value="1"/>
</dbReference>
<dbReference type="FunFam" id="1.20.920.20:FF:000004">
    <property type="entry name" value="Dynein axonemal heavy chain 5"/>
    <property type="match status" value="1"/>
</dbReference>
<dbReference type="Pfam" id="PF12780">
    <property type="entry name" value="AAA_8"/>
    <property type="match status" value="1"/>
</dbReference>
<feature type="domain" description="Dynein heavy chain coiled coil stalk" evidence="20">
    <location>
        <begin position="3249"/>
        <end position="3593"/>
    </location>
</feature>
<dbReference type="EMBL" id="JAKMXF010000298">
    <property type="protein sequence ID" value="KAI6652644.1"/>
    <property type="molecule type" value="Genomic_DNA"/>
</dbReference>
<dbReference type="InterPro" id="IPR041658">
    <property type="entry name" value="AAA_lid_11"/>
</dbReference>
<dbReference type="InterPro" id="IPR043160">
    <property type="entry name" value="Dynein_C_barrel"/>
</dbReference>
<evidence type="ECO:0000259" key="24">
    <source>
        <dbReference type="Pfam" id="PF17857"/>
    </source>
</evidence>
<evidence type="ECO:0000259" key="22">
    <source>
        <dbReference type="Pfam" id="PF12781"/>
    </source>
</evidence>
<name>A0AAV7JVY0_9METZ</name>
<comment type="similarity">
    <text evidence="2">Belongs to the dynein heavy chain family.</text>
</comment>
<dbReference type="InterPro" id="IPR035706">
    <property type="entry name" value="AAA_9"/>
</dbReference>
<dbReference type="GO" id="GO:0045505">
    <property type="term" value="F:dynein intermediate chain binding"/>
    <property type="evidence" value="ECO:0007669"/>
    <property type="project" value="InterPro"/>
</dbReference>
<dbReference type="GO" id="GO:0005858">
    <property type="term" value="C:axonemal dynein complex"/>
    <property type="evidence" value="ECO:0007669"/>
    <property type="project" value="TreeGrafter"/>
</dbReference>
<dbReference type="SUPFAM" id="SSF52540">
    <property type="entry name" value="P-loop containing nucleoside triphosphate hydrolases"/>
    <property type="match status" value="4"/>
</dbReference>
<dbReference type="Gene3D" id="3.40.50.300">
    <property type="entry name" value="P-loop containing nucleotide triphosphate hydrolases"/>
    <property type="match status" value="5"/>
</dbReference>
<dbReference type="Gene3D" id="1.10.8.1220">
    <property type="match status" value="1"/>
</dbReference>
<feature type="domain" description="Dynein heavy chain ATP-binding dynein motor region" evidence="22">
    <location>
        <begin position="3622"/>
        <end position="3841"/>
    </location>
</feature>
<feature type="coiled-coil region" evidence="14">
    <location>
        <begin position="3782"/>
        <end position="3809"/>
    </location>
</feature>
<keyword evidence="6" id="KW-0547">Nucleotide-binding</keyword>
<evidence type="ECO:0000259" key="17">
    <source>
        <dbReference type="Pfam" id="PF08385"/>
    </source>
</evidence>
<organism evidence="28 29">
    <name type="scientific">Oopsacas minuta</name>
    <dbReference type="NCBI Taxonomy" id="111878"/>
    <lineage>
        <taxon>Eukaryota</taxon>
        <taxon>Metazoa</taxon>
        <taxon>Porifera</taxon>
        <taxon>Hexactinellida</taxon>
        <taxon>Hexasterophora</taxon>
        <taxon>Lyssacinosida</taxon>
        <taxon>Leucopsacidae</taxon>
        <taxon>Oopsacas</taxon>
    </lineage>
</organism>
<evidence type="ECO:0000256" key="5">
    <source>
        <dbReference type="ARBA" id="ARBA00022737"/>
    </source>
</evidence>
<dbReference type="Pfam" id="PF18199">
    <property type="entry name" value="Dynein_C"/>
    <property type="match status" value="1"/>
</dbReference>
<dbReference type="Pfam" id="PF18198">
    <property type="entry name" value="AAA_lid_11"/>
    <property type="match status" value="1"/>
</dbReference>
<evidence type="ECO:0000313" key="29">
    <source>
        <dbReference type="Proteomes" id="UP001165289"/>
    </source>
</evidence>
<keyword evidence="29" id="KW-1185">Reference proteome</keyword>
<evidence type="ECO:0000259" key="18">
    <source>
        <dbReference type="Pfam" id="PF08393"/>
    </source>
</evidence>
<dbReference type="FunFam" id="1.20.140.100:FF:000003">
    <property type="entry name" value="Dynein, axonemal, heavy chain 5"/>
    <property type="match status" value="1"/>
</dbReference>
<dbReference type="InterPro" id="IPR042219">
    <property type="entry name" value="AAA_lid_11_sf"/>
</dbReference>
<evidence type="ECO:0000256" key="7">
    <source>
        <dbReference type="ARBA" id="ARBA00022840"/>
    </source>
</evidence>
<keyword evidence="4" id="KW-0493">Microtubule</keyword>
<dbReference type="InterPro" id="IPR041466">
    <property type="entry name" value="Dynein_AAA5_ext"/>
</dbReference>
<evidence type="ECO:0000259" key="26">
    <source>
        <dbReference type="Pfam" id="PF18199"/>
    </source>
</evidence>
<dbReference type="Pfam" id="PF03028">
    <property type="entry name" value="Dynein_heavy"/>
    <property type="match status" value="1"/>
</dbReference>
<dbReference type="Gene3D" id="1.10.8.710">
    <property type="match status" value="1"/>
</dbReference>
<dbReference type="Gene3D" id="1.10.8.720">
    <property type="entry name" value="Region D6 of dynein motor"/>
    <property type="match status" value="1"/>
</dbReference>
<evidence type="ECO:0000256" key="3">
    <source>
        <dbReference type="ARBA" id="ARBA00022490"/>
    </source>
</evidence>
<evidence type="ECO:0000259" key="21">
    <source>
        <dbReference type="Pfam" id="PF12780"/>
    </source>
</evidence>
<evidence type="ECO:0000256" key="2">
    <source>
        <dbReference type="ARBA" id="ARBA00008887"/>
    </source>
</evidence>
<feature type="domain" description="Dynein axonemal heavy chain 2/5/8 coiled-coil" evidence="27">
    <location>
        <begin position="1268"/>
        <end position="1381"/>
    </location>
</feature>
<evidence type="ECO:0000259" key="27">
    <source>
        <dbReference type="Pfam" id="PF25007"/>
    </source>
</evidence>
<feature type="domain" description="Dynein heavy chain hydrolytic ATP-binding dynein motor region" evidence="19">
    <location>
        <begin position="1991"/>
        <end position="2319"/>
    </location>
</feature>
<dbReference type="Gene3D" id="1.20.58.1120">
    <property type="match status" value="1"/>
</dbReference>
<dbReference type="Gene3D" id="6.10.140.1060">
    <property type="match status" value="1"/>
</dbReference>
<dbReference type="Pfam" id="PF17857">
    <property type="entry name" value="AAA_lid_1"/>
    <property type="match status" value="1"/>
</dbReference>
<dbReference type="FunFam" id="3.20.180.20:FF:000001">
    <property type="entry name" value="Dynein axonemal heavy chain 5"/>
    <property type="match status" value="1"/>
</dbReference>
<dbReference type="InterPro" id="IPR043157">
    <property type="entry name" value="Dynein_AAA1S"/>
</dbReference>
<dbReference type="Pfam" id="PF08385">
    <property type="entry name" value="DHC_N1"/>
    <property type="match status" value="1"/>
</dbReference>
<evidence type="ECO:0000256" key="12">
    <source>
        <dbReference type="ARBA" id="ARBA00023212"/>
    </source>
</evidence>
<dbReference type="GO" id="GO:0007018">
    <property type="term" value="P:microtubule-based movement"/>
    <property type="evidence" value="ECO:0007669"/>
    <property type="project" value="InterPro"/>
</dbReference>
<dbReference type="Pfam" id="PF17852">
    <property type="entry name" value="Dynein_AAA_lid"/>
    <property type="match status" value="1"/>
</dbReference>
<feature type="coiled-coil region" evidence="14">
    <location>
        <begin position="3250"/>
        <end position="3330"/>
    </location>
</feature>
<keyword evidence="13" id="KW-0966">Cell projection</keyword>
<keyword evidence="9 14" id="KW-0175">Coiled coil</keyword>
<dbReference type="FunFam" id="1.20.920.30:FF:000004">
    <property type="entry name" value="Dynein axonemal heavy chain 5"/>
    <property type="match status" value="1"/>
</dbReference>
<evidence type="ECO:0000256" key="6">
    <source>
        <dbReference type="ARBA" id="ARBA00022741"/>
    </source>
</evidence>
<dbReference type="FunFam" id="1.10.8.1220:FF:000001">
    <property type="entry name" value="Dynein axonemal heavy chain 5"/>
    <property type="match status" value="1"/>
</dbReference>
<dbReference type="PANTHER" id="PTHR46532:SF4">
    <property type="entry name" value="AAA+ ATPASE DOMAIN-CONTAINING PROTEIN"/>
    <property type="match status" value="1"/>
</dbReference>
<dbReference type="InterPro" id="IPR042228">
    <property type="entry name" value="Dynein_linker_3"/>
</dbReference>
<evidence type="ECO:0000313" key="28">
    <source>
        <dbReference type="EMBL" id="KAI6652644.1"/>
    </source>
</evidence>
<dbReference type="Gene3D" id="3.20.180.20">
    <property type="entry name" value="Dynein heavy chain, N-terminal domain 2"/>
    <property type="match status" value="1"/>
</dbReference>
<feature type="domain" description="Dynein heavy chain C-terminal" evidence="26">
    <location>
        <begin position="4373"/>
        <end position="4668"/>
    </location>
</feature>
<dbReference type="FunFam" id="1.10.472.130:FF:000009">
    <property type="entry name" value="Dynein heavy chain 5, axonemal"/>
    <property type="match status" value="1"/>
</dbReference>
<keyword evidence="12" id="KW-0206">Cytoskeleton</keyword>
<dbReference type="FunFam" id="1.10.8.710:FF:000003">
    <property type="entry name" value="Dynein axonemal heavy chain 5"/>
    <property type="match status" value="1"/>
</dbReference>
<keyword evidence="7" id="KW-0067">ATP-binding</keyword>
<dbReference type="Gene3D" id="1.10.287.2620">
    <property type="match status" value="1"/>
</dbReference>
<keyword evidence="10" id="KW-0969">Cilium</keyword>
<dbReference type="Gene3D" id="1.20.1270.280">
    <property type="match status" value="1"/>
</dbReference>
<dbReference type="Gene3D" id="3.10.490.20">
    <property type="match status" value="1"/>
</dbReference>
<evidence type="ECO:0000256" key="8">
    <source>
        <dbReference type="ARBA" id="ARBA00023017"/>
    </source>
</evidence>
<evidence type="ECO:0000256" key="11">
    <source>
        <dbReference type="ARBA" id="ARBA00023175"/>
    </source>
</evidence>
<feature type="compositionally biased region" description="Polar residues" evidence="15">
    <location>
        <begin position="980"/>
        <end position="989"/>
    </location>
</feature>
<dbReference type="InterPro" id="IPR013594">
    <property type="entry name" value="Dynein_heavy_tail"/>
</dbReference>
<dbReference type="PANTHER" id="PTHR46532">
    <property type="entry name" value="MALE FERTILITY FACTOR KL5"/>
    <property type="match status" value="1"/>
</dbReference>
<dbReference type="InterPro" id="IPR013602">
    <property type="entry name" value="Dynein_heavy_linker"/>
</dbReference>
<dbReference type="FunFam" id="1.10.287.2620:FF:000003">
    <property type="entry name" value="Dynein, axonemal, heavy chain 5"/>
    <property type="match status" value="1"/>
</dbReference>
<evidence type="ECO:0000256" key="14">
    <source>
        <dbReference type="SAM" id="Coils"/>
    </source>
</evidence>
<dbReference type="InterPro" id="IPR004273">
    <property type="entry name" value="Dynein_heavy_D6_P-loop"/>
</dbReference>
<dbReference type="GO" id="GO:0005874">
    <property type="term" value="C:microtubule"/>
    <property type="evidence" value="ECO:0007669"/>
    <property type="project" value="UniProtKB-KW"/>
</dbReference>
<dbReference type="Gene3D" id="1.20.920.30">
    <property type="match status" value="1"/>
</dbReference>
<dbReference type="Gene3D" id="1.20.920.20">
    <property type="match status" value="1"/>
</dbReference>
<evidence type="ECO:0000259" key="25">
    <source>
        <dbReference type="Pfam" id="PF18198"/>
    </source>
</evidence>
<dbReference type="Pfam" id="PF12781">
    <property type="entry name" value="AAA_9"/>
    <property type="match status" value="1"/>
</dbReference>
<comment type="subcellular location">
    <subcellularLocation>
        <location evidence="1">Cytoplasm</location>
        <location evidence="1">Cytoskeleton</location>
        <location evidence="1">Cilium axoneme</location>
    </subcellularLocation>
</comment>
<dbReference type="InterPro" id="IPR041228">
    <property type="entry name" value="Dynein_C"/>
</dbReference>
<dbReference type="FunFam" id="1.20.1270.280:FF:000002">
    <property type="entry name" value="Dynein heavy chain 5, axonemal"/>
    <property type="match status" value="1"/>
</dbReference>
<feature type="region of interest" description="Disordered" evidence="15">
    <location>
        <begin position="1"/>
        <end position="32"/>
    </location>
</feature>
<dbReference type="FunFam" id="1.20.58.1120:FF:000004">
    <property type="entry name" value="Dynein axonemal heavy chain 5"/>
    <property type="match status" value="1"/>
</dbReference>
<dbReference type="InterPro" id="IPR024743">
    <property type="entry name" value="Dynein_HC_stalk"/>
</dbReference>
<feature type="domain" description="Dynein heavy chain AAA module D4" evidence="21">
    <location>
        <begin position="2973"/>
        <end position="3233"/>
    </location>
</feature>
<accession>A0AAV7JVY0</accession>
<feature type="domain" description="Dynein heavy chain AAA lid" evidence="25">
    <location>
        <begin position="4227"/>
        <end position="4366"/>
    </location>
</feature>
<feature type="coiled-coil region" evidence="14">
    <location>
        <begin position="590"/>
        <end position="624"/>
    </location>
</feature>
<evidence type="ECO:0000259" key="16">
    <source>
        <dbReference type="Pfam" id="PF03028"/>
    </source>
</evidence>
<dbReference type="FunFam" id="1.10.8.720:FF:000004">
    <property type="entry name" value="Dynein heavy chain 5, axonemal"/>
    <property type="match status" value="1"/>
</dbReference>
<evidence type="ECO:0000256" key="10">
    <source>
        <dbReference type="ARBA" id="ARBA00023069"/>
    </source>
</evidence>
<evidence type="ECO:0000256" key="13">
    <source>
        <dbReference type="ARBA" id="ARBA00023273"/>
    </source>
</evidence>
<dbReference type="Pfam" id="PF12774">
    <property type="entry name" value="AAA_6"/>
    <property type="match status" value="1"/>
</dbReference>
<reference evidence="28 29" key="1">
    <citation type="journal article" date="2023" name="BMC Biol.">
        <title>The compact genome of the sponge Oopsacas minuta (Hexactinellida) is lacking key metazoan core genes.</title>
        <authorList>
            <person name="Santini S."/>
            <person name="Schenkelaars Q."/>
            <person name="Jourda C."/>
            <person name="Duchesne M."/>
            <person name="Belahbib H."/>
            <person name="Rocher C."/>
            <person name="Selva M."/>
            <person name="Riesgo A."/>
            <person name="Vervoort M."/>
            <person name="Leys S.P."/>
            <person name="Kodjabachian L."/>
            <person name="Le Bivic A."/>
            <person name="Borchiellini C."/>
            <person name="Claverie J.M."/>
            <person name="Renard E."/>
        </authorList>
    </citation>
    <scope>NUCLEOTIDE SEQUENCE [LARGE SCALE GENOMIC DNA]</scope>
    <source>
        <strain evidence="28">SPO-2</strain>
    </source>
</reference>
<proteinExistence type="inferred from homology"/>